<gene>
    <name evidence="1" type="ORF">PHISCL_06180</name>
</gene>
<name>A0A3A2ZU27_9EURO</name>
<dbReference type="EMBL" id="MVGC01000225">
    <property type="protein sequence ID" value="RJE21485.1"/>
    <property type="molecule type" value="Genomic_DNA"/>
</dbReference>
<comment type="caution">
    <text evidence="1">The sequence shown here is derived from an EMBL/GenBank/DDBJ whole genome shotgun (WGS) entry which is preliminary data.</text>
</comment>
<dbReference type="AlphaFoldDB" id="A0A3A2ZU27"/>
<accession>A0A3A2ZU27</accession>
<proteinExistence type="predicted"/>
<dbReference type="Proteomes" id="UP000266188">
    <property type="component" value="Unassembled WGS sequence"/>
</dbReference>
<sequence length="217" mass="23871">MDVSVDRGSKIFEILEKTAEQANIKYGTSTTRVALLPAKFIHILDQHRGGEVSQNLEIPTLAGGSVSLTGEVHVVEALACNLRIDLNILSKYKAIIDLGKNVMTIINILNSGQAFRFTKPRYRFFVTVNSNANGTLPFPLQTLPSKYPTYPTAALAQLMKPIGIISDYTPAKTTKDNDKPRGGSVVWSWSFALLLSLQLRGQGNIQHITTVKLDIFV</sequence>
<reference evidence="2" key="1">
    <citation type="submission" date="2017-02" db="EMBL/GenBank/DDBJ databases">
        <authorList>
            <person name="Tafer H."/>
            <person name="Lopandic K."/>
        </authorList>
    </citation>
    <scope>NUCLEOTIDE SEQUENCE [LARGE SCALE GENOMIC DNA]</scope>
    <source>
        <strain evidence="2">CBS 366.77</strain>
    </source>
</reference>
<evidence type="ECO:0000313" key="1">
    <source>
        <dbReference type="EMBL" id="RJE21485.1"/>
    </source>
</evidence>
<keyword evidence="2" id="KW-1185">Reference proteome</keyword>
<evidence type="ECO:0000313" key="2">
    <source>
        <dbReference type="Proteomes" id="UP000266188"/>
    </source>
</evidence>
<organism evidence="1 2">
    <name type="scientific">Aspergillus sclerotialis</name>
    <dbReference type="NCBI Taxonomy" id="2070753"/>
    <lineage>
        <taxon>Eukaryota</taxon>
        <taxon>Fungi</taxon>
        <taxon>Dikarya</taxon>
        <taxon>Ascomycota</taxon>
        <taxon>Pezizomycotina</taxon>
        <taxon>Eurotiomycetes</taxon>
        <taxon>Eurotiomycetidae</taxon>
        <taxon>Eurotiales</taxon>
        <taxon>Aspergillaceae</taxon>
        <taxon>Aspergillus</taxon>
        <taxon>Aspergillus subgen. Polypaecilum</taxon>
    </lineage>
</organism>
<protein>
    <submittedName>
        <fullName evidence="1">Uncharacterized protein</fullName>
    </submittedName>
</protein>